<comment type="function">
    <text evidence="10">Channel that opens in response to stretch forces in the membrane lipid bilayer. May participate in the regulation of osmotic pressure changes within the cell.</text>
</comment>
<keyword evidence="12" id="KW-1185">Reference proteome</keyword>
<dbReference type="PROSITE" id="PS01327">
    <property type="entry name" value="MSCL"/>
    <property type="match status" value="1"/>
</dbReference>
<sequence length="160" mass="17113">MYAVPNVRGAILHMLKGFRDFILRGNVVDLAVAVIIGAAFAAITASVTADIITPFIAAIVGAPDFSNLVVHVPTLRHVVPPNPLPAGYIPPGELHVGKFLNAVINFLINAAAIYFMIVMPMKYVMAKFETPAVATTKPCPECLSDIPVDAKRCKFCAQPV</sequence>
<dbReference type="PANTHER" id="PTHR30266:SF2">
    <property type="entry name" value="LARGE-CONDUCTANCE MECHANOSENSITIVE CHANNEL"/>
    <property type="match status" value="1"/>
</dbReference>
<evidence type="ECO:0000313" key="12">
    <source>
        <dbReference type="Proteomes" id="UP000182427"/>
    </source>
</evidence>
<evidence type="ECO:0000256" key="10">
    <source>
        <dbReference type="HAMAP-Rule" id="MF_00115"/>
    </source>
</evidence>
<keyword evidence="5 10" id="KW-0812">Transmembrane</keyword>
<evidence type="ECO:0000256" key="4">
    <source>
        <dbReference type="ARBA" id="ARBA00022475"/>
    </source>
</evidence>
<dbReference type="InterPro" id="IPR001185">
    <property type="entry name" value="MS_channel"/>
</dbReference>
<keyword evidence="3 10" id="KW-0813">Transport</keyword>
<dbReference type="InterPro" id="IPR037673">
    <property type="entry name" value="MSC/AndL"/>
</dbReference>
<evidence type="ECO:0000256" key="6">
    <source>
        <dbReference type="ARBA" id="ARBA00022989"/>
    </source>
</evidence>
<keyword evidence="4 10" id="KW-1003">Cell membrane</keyword>
<evidence type="ECO:0000256" key="3">
    <source>
        <dbReference type="ARBA" id="ARBA00022448"/>
    </source>
</evidence>
<dbReference type="PRINTS" id="PR01264">
    <property type="entry name" value="MECHCHANNEL"/>
</dbReference>
<evidence type="ECO:0000256" key="2">
    <source>
        <dbReference type="ARBA" id="ARBA00007254"/>
    </source>
</evidence>
<gene>
    <name evidence="10" type="primary">mscL</name>
    <name evidence="11" type="ORF">SAMN05444167_1921</name>
</gene>
<feature type="transmembrane region" description="Helical" evidence="10">
    <location>
        <begin position="21"/>
        <end position="43"/>
    </location>
</feature>
<comment type="similarity">
    <text evidence="2 10">Belongs to the MscL family.</text>
</comment>
<evidence type="ECO:0000313" key="11">
    <source>
        <dbReference type="EMBL" id="SDF27444.1"/>
    </source>
</evidence>
<evidence type="ECO:0000256" key="8">
    <source>
        <dbReference type="ARBA" id="ARBA00023136"/>
    </source>
</evidence>
<reference evidence="11 12" key="1">
    <citation type="submission" date="2016-10" db="EMBL/GenBank/DDBJ databases">
        <authorList>
            <person name="de Groot N.N."/>
        </authorList>
    </citation>
    <scope>NUCLEOTIDE SEQUENCE [LARGE SCALE GENOMIC DNA]</scope>
    <source>
        <strain evidence="11 12">GAS232</strain>
    </source>
</reference>
<dbReference type="EMBL" id="LT629690">
    <property type="protein sequence ID" value="SDF27444.1"/>
    <property type="molecule type" value="Genomic_DNA"/>
</dbReference>
<dbReference type="InterPro" id="IPR036019">
    <property type="entry name" value="MscL_channel"/>
</dbReference>
<proteinExistence type="inferred from homology"/>
<evidence type="ECO:0000256" key="5">
    <source>
        <dbReference type="ARBA" id="ARBA00022692"/>
    </source>
</evidence>
<evidence type="ECO:0000256" key="9">
    <source>
        <dbReference type="ARBA" id="ARBA00023303"/>
    </source>
</evidence>
<dbReference type="GO" id="GO:0005886">
    <property type="term" value="C:plasma membrane"/>
    <property type="evidence" value="ECO:0007669"/>
    <property type="project" value="UniProtKB-SubCell"/>
</dbReference>
<keyword evidence="9 10" id="KW-0407">Ion channel</keyword>
<dbReference type="PANTHER" id="PTHR30266">
    <property type="entry name" value="MECHANOSENSITIVE CHANNEL MSCL"/>
    <property type="match status" value="1"/>
</dbReference>
<keyword evidence="8 10" id="KW-0472">Membrane</keyword>
<evidence type="ECO:0000256" key="7">
    <source>
        <dbReference type="ARBA" id="ARBA00023065"/>
    </source>
</evidence>
<dbReference type="NCBIfam" id="TIGR00220">
    <property type="entry name" value="mscL"/>
    <property type="match status" value="1"/>
</dbReference>
<keyword evidence="6 10" id="KW-1133">Transmembrane helix</keyword>
<organism evidence="11 12">
    <name type="scientific">Terriglobus roseus</name>
    <dbReference type="NCBI Taxonomy" id="392734"/>
    <lineage>
        <taxon>Bacteria</taxon>
        <taxon>Pseudomonadati</taxon>
        <taxon>Acidobacteriota</taxon>
        <taxon>Terriglobia</taxon>
        <taxon>Terriglobales</taxon>
        <taxon>Acidobacteriaceae</taxon>
        <taxon>Terriglobus</taxon>
    </lineage>
</organism>
<comment type="subcellular location">
    <subcellularLocation>
        <location evidence="1 10">Cell membrane</location>
        <topology evidence="1 10">Multi-pass membrane protein</topology>
    </subcellularLocation>
</comment>
<feature type="transmembrane region" description="Helical" evidence="10">
    <location>
        <begin position="99"/>
        <end position="118"/>
    </location>
</feature>
<dbReference type="Proteomes" id="UP000182427">
    <property type="component" value="Chromosome I"/>
</dbReference>
<dbReference type="GO" id="GO:0008381">
    <property type="term" value="F:mechanosensitive monoatomic ion channel activity"/>
    <property type="evidence" value="ECO:0007669"/>
    <property type="project" value="UniProtKB-UniRule"/>
</dbReference>
<dbReference type="SUPFAM" id="SSF81330">
    <property type="entry name" value="Gated mechanosensitive channel"/>
    <property type="match status" value="1"/>
</dbReference>
<evidence type="ECO:0000256" key="1">
    <source>
        <dbReference type="ARBA" id="ARBA00004651"/>
    </source>
</evidence>
<dbReference type="Gene3D" id="1.10.1200.120">
    <property type="entry name" value="Large-conductance mechanosensitive channel, MscL, domain 1"/>
    <property type="match status" value="1"/>
</dbReference>
<accession>A0A1G7JRL1</accession>
<dbReference type="InterPro" id="IPR019823">
    <property type="entry name" value="Mechanosensitive_channel_CS"/>
</dbReference>
<comment type="subunit">
    <text evidence="10">Homopentamer.</text>
</comment>
<dbReference type="Pfam" id="PF01741">
    <property type="entry name" value="MscL"/>
    <property type="match status" value="1"/>
</dbReference>
<keyword evidence="7 10" id="KW-0406">Ion transport</keyword>
<dbReference type="HAMAP" id="MF_00115">
    <property type="entry name" value="MscL"/>
    <property type="match status" value="1"/>
</dbReference>
<protein>
    <recommendedName>
        <fullName evidence="10">Large-conductance mechanosensitive channel</fullName>
    </recommendedName>
</protein>
<dbReference type="AlphaFoldDB" id="A0A1G7JRL1"/>
<name>A0A1G7JRL1_9BACT</name>